<dbReference type="KEGG" id="atq:GH723_14090"/>
<evidence type="ECO:0000313" key="4">
    <source>
        <dbReference type="EMBL" id="QGG96138.1"/>
    </source>
</evidence>
<feature type="domain" description="D-alanyl-D-alanine carboxypeptidase-like core" evidence="3">
    <location>
        <begin position="256"/>
        <end position="372"/>
    </location>
</feature>
<organism evidence="4 5">
    <name type="scientific">Actinomarinicola tropica</name>
    <dbReference type="NCBI Taxonomy" id="2789776"/>
    <lineage>
        <taxon>Bacteria</taxon>
        <taxon>Bacillati</taxon>
        <taxon>Actinomycetota</taxon>
        <taxon>Acidimicrobiia</taxon>
        <taxon>Acidimicrobiales</taxon>
        <taxon>Iamiaceae</taxon>
        <taxon>Actinomarinicola</taxon>
    </lineage>
</organism>
<evidence type="ECO:0000259" key="3">
    <source>
        <dbReference type="Pfam" id="PF02557"/>
    </source>
</evidence>
<dbReference type="AlphaFoldDB" id="A0A5Q2RH39"/>
<proteinExistence type="predicted"/>
<keyword evidence="2" id="KW-0732">Signal</keyword>
<evidence type="ECO:0000256" key="2">
    <source>
        <dbReference type="SAM" id="SignalP"/>
    </source>
</evidence>
<dbReference type="SUPFAM" id="SSF55166">
    <property type="entry name" value="Hedgehog/DD-peptidase"/>
    <property type="match status" value="1"/>
</dbReference>
<evidence type="ECO:0000256" key="1">
    <source>
        <dbReference type="SAM" id="Coils"/>
    </source>
</evidence>
<dbReference type="Pfam" id="PF02557">
    <property type="entry name" value="VanY"/>
    <property type="match status" value="1"/>
</dbReference>
<dbReference type="EMBL" id="CP045851">
    <property type="protein sequence ID" value="QGG96138.1"/>
    <property type="molecule type" value="Genomic_DNA"/>
</dbReference>
<dbReference type="InterPro" id="IPR003709">
    <property type="entry name" value="VanY-like_core_dom"/>
</dbReference>
<dbReference type="Gene3D" id="6.10.250.3150">
    <property type="match status" value="1"/>
</dbReference>
<accession>A0A5Q2RH39</accession>
<dbReference type="RefSeq" id="WP_153760244.1">
    <property type="nucleotide sequence ID" value="NZ_CP045851.1"/>
</dbReference>
<reference evidence="4 5" key="1">
    <citation type="submission" date="2019-11" db="EMBL/GenBank/DDBJ databases">
        <authorList>
            <person name="He Y."/>
        </authorList>
    </citation>
    <scope>NUCLEOTIDE SEQUENCE [LARGE SCALE GENOMIC DNA]</scope>
    <source>
        <strain evidence="4 5">SCSIO 58843</strain>
    </source>
</reference>
<feature type="coiled-coil region" evidence="1">
    <location>
        <begin position="160"/>
        <end position="197"/>
    </location>
</feature>
<sequence length="376" mass="40780">MSSVRTRRWRLILSGTLLVAALAPAVAGADRADDDRQALAERQRALVAELDFLEASDAELRSAIAVLDDYVALKTAEVAEAQDVYAQAYVTAEAARREEAATQAEVAQLEEQMAAMAVAAYVAPPQADRMETMLHAAAPSDAVSLEVYLDVQNRRDTDIVRQLREARGRLGDQRRDAEDAERRAETAQERAVQELADLVGARQEQADLHAAVQHRIGEASHETGLVALQLAQVNRGLVDGTRATGDVPLVDVRGFRVHRSIAPQVEGLLAAAEADGIHLGGGSHRTNEEQIRLRIAHCGGDDPYSVWERPAGECSPPTARPGSSLHELGLAIDFTYDGRTISSQDSPAFQWLAANAHLFGFHNLASEPWHWSVDGT</sequence>
<dbReference type="InterPro" id="IPR009045">
    <property type="entry name" value="Zn_M74/Hedgehog-like"/>
</dbReference>
<dbReference type="GO" id="GO:0008233">
    <property type="term" value="F:peptidase activity"/>
    <property type="evidence" value="ECO:0007669"/>
    <property type="project" value="InterPro"/>
</dbReference>
<gene>
    <name evidence="4" type="ORF">GH723_14090</name>
</gene>
<keyword evidence="1" id="KW-0175">Coiled coil</keyword>
<keyword evidence="5" id="KW-1185">Reference proteome</keyword>
<protein>
    <recommendedName>
        <fullName evidence="3">D-alanyl-D-alanine carboxypeptidase-like core domain-containing protein</fullName>
    </recommendedName>
</protein>
<name>A0A5Q2RH39_9ACTN</name>
<dbReference type="Proteomes" id="UP000334019">
    <property type="component" value="Chromosome"/>
</dbReference>
<evidence type="ECO:0000313" key="5">
    <source>
        <dbReference type="Proteomes" id="UP000334019"/>
    </source>
</evidence>
<feature type="chain" id="PRO_5038821881" description="D-alanyl-D-alanine carboxypeptidase-like core domain-containing protein" evidence="2">
    <location>
        <begin position="29"/>
        <end position="376"/>
    </location>
</feature>
<dbReference type="Gene3D" id="3.30.1380.10">
    <property type="match status" value="1"/>
</dbReference>
<feature type="signal peptide" evidence="2">
    <location>
        <begin position="1"/>
        <end position="28"/>
    </location>
</feature>
<dbReference type="GO" id="GO:0006508">
    <property type="term" value="P:proteolysis"/>
    <property type="evidence" value="ECO:0007669"/>
    <property type="project" value="InterPro"/>
</dbReference>